<dbReference type="InterPro" id="IPR056126">
    <property type="entry name" value="DUF7709"/>
</dbReference>
<dbReference type="Proteomes" id="UP001438707">
    <property type="component" value="Unassembled WGS sequence"/>
</dbReference>
<evidence type="ECO:0000313" key="3">
    <source>
        <dbReference type="Proteomes" id="UP001438707"/>
    </source>
</evidence>
<sequence>MQDAAKILQKVNNQLLNPDLWPELTLSNGSKVQAGTFGACLAIIRRYNQGERGEVEDAIRLALRTLVRVGLLTCFHPASKTPATVQVDVS</sequence>
<dbReference type="AlphaFoldDB" id="A0AAW1RDZ8"/>
<name>A0AAW1RDZ8_9CHLO</name>
<evidence type="ECO:0000259" key="1">
    <source>
        <dbReference type="Pfam" id="PF24813"/>
    </source>
</evidence>
<protein>
    <recommendedName>
        <fullName evidence="1">DUF7709 domain-containing protein</fullName>
    </recommendedName>
</protein>
<feature type="domain" description="DUF7709" evidence="1">
    <location>
        <begin position="8"/>
        <end position="78"/>
    </location>
</feature>
<comment type="caution">
    <text evidence="2">The sequence shown here is derived from an EMBL/GenBank/DDBJ whole genome shotgun (WGS) entry which is preliminary data.</text>
</comment>
<keyword evidence="3" id="KW-1185">Reference proteome</keyword>
<proteinExistence type="predicted"/>
<dbReference type="EMBL" id="JALJOS010000013">
    <property type="protein sequence ID" value="KAK9831680.1"/>
    <property type="molecule type" value="Genomic_DNA"/>
</dbReference>
<accession>A0AAW1RDZ8</accession>
<evidence type="ECO:0000313" key="2">
    <source>
        <dbReference type="EMBL" id="KAK9831680.1"/>
    </source>
</evidence>
<gene>
    <name evidence="2" type="ORF">WJX74_005805</name>
</gene>
<dbReference type="Pfam" id="PF24813">
    <property type="entry name" value="DUF7709"/>
    <property type="match status" value="1"/>
</dbReference>
<reference evidence="2 3" key="1">
    <citation type="journal article" date="2024" name="Nat. Commun.">
        <title>Phylogenomics reveals the evolutionary origins of lichenization in chlorophyte algae.</title>
        <authorList>
            <person name="Puginier C."/>
            <person name="Libourel C."/>
            <person name="Otte J."/>
            <person name="Skaloud P."/>
            <person name="Haon M."/>
            <person name="Grisel S."/>
            <person name="Petersen M."/>
            <person name="Berrin J.G."/>
            <person name="Delaux P.M."/>
            <person name="Dal Grande F."/>
            <person name="Keller J."/>
        </authorList>
    </citation>
    <scope>NUCLEOTIDE SEQUENCE [LARGE SCALE GENOMIC DNA]</scope>
    <source>
        <strain evidence="2 3">SAG 2145</strain>
    </source>
</reference>
<organism evidence="2 3">
    <name type="scientific">Apatococcus lobatus</name>
    <dbReference type="NCBI Taxonomy" id="904363"/>
    <lineage>
        <taxon>Eukaryota</taxon>
        <taxon>Viridiplantae</taxon>
        <taxon>Chlorophyta</taxon>
        <taxon>core chlorophytes</taxon>
        <taxon>Trebouxiophyceae</taxon>
        <taxon>Chlorellales</taxon>
        <taxon>Chlorellaceae</taxon>
        <taxon>Apatococcus</taxon>
    </lineage>
</organism>